<dbReference type="PROSITE" id="PS00108">
    <property type="entry name" value="PROTEIN_KINASE_ST"/>
    <property type="match status" value="1"/>
</dbReference>
<dbReference type="PROSITE" id="PS50011">
    <property type="entry name" value="PROTEIN_KINASE_DOM"/>
    <property type="match status" value="1"/>
</dbReference>
<name>A0AAN7RC80_TRANT</name>
<keyword evidence="4" id="KW-0547">Nucleotide-binding</keyword>
<dbReference type="InterPro" id="IPR011009">
    <property type="entry name" value="Kinase-like_dom_sf"/>
</dbReference>
<dbReference type="InterPro" id="IPR050588">
    <property type="entry name" value="WNK_Ser-Thr_kinase"/>
</dbReference>
<evidence type="ECO:0000256" key="8">
    <source>
        <dbReference type="ARBA" id="ARBA00048679"/>
    </source>
</evidence>
<dbReference type="Gene3D" id="3.30.200.20">
    <property type="entry name" value="Phosphorylase Kinase, domain 1"/>
    <property type="match status" value="1"/>
</dbReference>
<evidence type="ECO:0000259" key="9">
    <source>
        <dbReference type="PROSITE" id="PS50011"/>
    </source>
</evidence>
<evidence type="ECO:0000256" key="2">
    <source>
        <dbReference type="ARBA" id="ARBA00022527"/>
    </source>
</evidence>
<accession>A0AAN7RC80</accession>
<evidence type="ECO:0000256" key="3">
    <source>
        <dbReference type="ARBA" id="ARBA00022679"/>
    </source>
</evidence>
<organism evidence="10 11">
    <name type="scientific">Trapa natans</name>
    <name type="common">Water chestnut</name>
    <dbReference type="NCBI Taxonomy" id="22666"/>
    <lineage>
        <taxon>Eukaryota</taxon>
        <taxon>Viridiplantae</taxon>
        <taxon>Streptophyta</taxon>
        <taxon>Embryophyta</taxon>
        <taxon>Tracheophyta</taxon>
        <taxon>Spermatophyta</taxon>
        <taxon>Magnoliopsida</taxon>
        <taxon>eudicotyledons</taxon>
        <taxon>Gunneridae</taxon>
        <taxon>Pentapetalae</taxon>
        <taxon>rosids</taxon>
        <taxon>malvids</taxon>
        <taxon>Myrtales</taxon>
        <taxon>Lythraceae</taxon>
        <taxon>Trapa</taxon>
    </lineage>
</organism>
<evidence type="ECO:0000313" key="10">
    <source>
        <dbReference type="EMBL" id="KAK4796130.1"/>
    </source>
</evidence>
<dbReference type="GO" id="GO:0005524">
    <property type="term" value="F:ATP binding"/>
    <property type="evidence" value="ECO:0007669"/>
    <property type="project" value="UniProtKB-KW"/>
</dbReference>
<evidence type="ECO:0000256" key="7">
    <source>
        <dbReference type="ARBA" id="ARBA00047899"/>
    </source>
</evidence>
<dbReference type="GO" id="GO:0004674">
    <property type="term" value="F:protein serine/threonine kinase activity"/>
    <property type="evidence" value="ECO:0007669"/>
    <property type="project" value="UniProtKB-KW"/>
</dbReference>
<keyword evidence="6" id="KW-0067">ATP-binding</keyword>
<keyword evidence="5" id="KW-0418">Kinase</keyword>
<evidence type="ECO:0000256" key="4">
    <source>
        <dbReference type="ARBA" id="ARBA00022741"/>
    </source>
</evidence>
<comment type="catalytic activity">
    <reaction evidence="8">
        <text>L-seryl-[protein] + ATP = O-phospho-L-seryl-[protein] + ADP + H(+)</text>
        <dbReference type="Rhea" id="RHEA:17989"/>
        <dbReference type="Rhea" id="RHEA-COMP:9863"/>
        <dbReference type="Rhea" id="RHEA-COMP:11604"/>
        <dbReference type="ChEBI" id="CHEBI:15378"/>
        <dbReference type="ChEBI" id="CHEBI:29999"/>
        <dbReference type="ChEBI" id="CHEBI:30616"/>
        <dbReference type="ChEBI" id="CHEBI:83421"/>
        <dbReference type="ChEBI" id="CHEBI:456216"/>
        <dbReference type="EC" id="2.7.11.1"/>
    </reaction>
</comment>
<evidence type="ECO:0000256" key="1">
    <source>
        <dbReference type="ARBA" id="ARBA00012513"/>
    </source>
</evidence>
<dbReference type="InterPro" id="IPR008271">
    <property type="entry name" value="Ser/Thr_kinase_AS"/>
</dbReference>
<keyword evidence="3" id="KW-0808">Transferase</keyword>
<dbReference type="AlphaFoldDB" id="A0AAN7RC80"/>
<dbReference type="Pfam" id="PF00069">
    <property type="entry name" value="Pkinase"/>
    <property type="match status" value="1"/>
</dbReference>
<evidence type="ECO:0000256" key="5">
    <source>
        <dbReference type="ARBA" id="ARBA00022777"/>
    </source>
</evidence>
<dbReference type="InterPro" id="IPR000719">
    <property type="entry name" value="Prot_kinase_dom"/>
</dbReference>
<dbReference type="CDD" id="cd13983">
    <property type="entry name" value="STKc_WNK"/>
    <property type="match status" value="1"/>
</dbReference>
<dbReference type="PANTHER" id="PTHR13902">
    <property type="entry name" value="SERINE/THREONINE-PROTEIN KINASE WNK WITH NO LYSINE -RELATED"/>
    <property type="match status" value="1"/>
</dbReference>
<dbReference type="FunFam" id="1.10.510.10:FF:000046">
    <property type="entry name" value="probable serine/threonine-protein kinase WNK9"/>
    <property type="match status" value="1"/>
</dbReference>
<dbReference type="SUPFAM" id="SSF56112">
    <property type="entry name" value="Protein kinase-like (PK-like)"/>
    <property type="match status" value="1"/>
</dbReference>
<dbReference type="Gene3D" id="1.10.510.10">
    <property type="entry name" value="Transferase(Phosphotransferase) domain 1"/>
    <property type="match status" value="1"/>
</dbReference>
<gene>
    <name evidence="10" type="ORF">SAY86_028456</name>
</gene>
<feature type="domain" description="Protein kinase" evidence="9">
    <location>
        <begin position="99"/>
        <end position="356"/>
    </location>
</feature>
<dbReference type="EMBL" id="JAXQNO010000006">
    <property type="protein sequence ID" value="KAK4796130.1"/>
    <property type="molecule type" value="Genomic_DNA"/>
</dbReference>
<keyword evidence="11" id="KW-1185">Reference proteome</keyword>
<proteinExistence type="predicted"/>
<protein>
    <recommendedName>
        <fullName evidence="1">non-specific serine/threonine protein kinase</fullName>
        <ecNumber evidence="1">2.7.11.1</ecNumber>
    </recommendedName>
</protein>
<comment type="catalytic activity">
    <reaction evidence="7">
        <text>L-threonyl-[protein] + ATP = O-phospho-L-threonyl-[protein] + ADP + H(+)</text>
        <dbReference type="Rhea" id="RHEA:46608"/>
        <dbReference type="Rhea" id="RHEA-COMP:11060"/>
        <dbReference type="Rhea" id="RHEA-COMP:11605"/>
        <dbReference type="ChEBI" id="CHEBI:15378"/>
        <dbReference type="ChEBI" id="CHEBI:30013"/>
        <dbReference type="ChEBI" id="CHEBI:30616"/>
        <dbReference type="ChEBI" id="CHEBI:61977"/>
        <dbReference type="ChEBI" id="CHEBI:456216"/>
        <dbReference type="EC" id="2.7.11.1"/>
    </reaction>
</comment>
<dbReference type="EC" id="2.7.11.1" evidence="1"/>
<dbReference type="Proteomes" id="UP001346149">
    <property type="component" value="Unassembled WGS sequence"/>
</dbReference>
<comment type="caution">
    <text evidence="10">The sequence shown here is derived from an EMBL/GenBank/DDBJ whole genome shotgun (WGS) entry which is preliminary data.</text>
</comment>
<sequence>MPTLLPEIGIRFRRGILLSRSPLSFRSTATPLTIYPRTPSTEIALGRSLLVHAVSVCLLTGAGMHSRAASGSGFLLAKYTDVSNSEPEFVEVDPSGRYVRYSEILGKGAFKKVYKAFDEVDGIEVAWNQVKVDDILQTQDDLHKVCLEVHLLKLLKHDNILKFYHGWVDYKKKNINMITELFTSGSLRQYRKKHKNVDMKAIKNWSKQILQGLVYLHNQQPPVIHRDLKCDNIFVNGNHGEVKIGDLGLATVRNQPTARSVIGTPEFMAPELYEEEYNELVDVYSFGMCILEMVTLEYPYSECKNPAQIYKKVTSAIKPAALDKISDPQLRAFIEKCLVPASERLSAKELLDDSFLQIAGPKELAGDTSQLAVQSPILMNLSEPLLMDVDGDSKQLSPQSDMVNDDALSHHPVLDFERVRGHCTFKLRGRKNDENSVSLILQIKDGFGPAENIHFLFYLDSDTALSVASEMAVQLELVRHDVIFISEFIDFMIVKLLPGWKPSDCLSDGAMIPPVGVDKIAMVSPSDSMVTSGPAELLVKQVTLESFHSNSSGTGDSLDCAVYQTEGYLSPAPINLGRLDSQQYAVSEIVIEDSSTKHEKSAEFVDFPMNGSLHTSSGTSIGAGNCIPVDEHLMNAGLSLNDVEGQIMSLTTSCSSLSLANKDIDTELKVELDTIEAQYQHWFVELSRMREGALEATKRRWMSKKKLAHN</sequence>
<dbReference type="FunFam" id="3.30.200.20:FF:000075">
    <property type="entry name" value="Probable serine/threonine-protein kinase WNK1"/>
    <property type="match status" value="1"/>
</dbReference>
<keyword evidence="2" id="KW-0723">Serine/threonine-protein kinase</keyword>
<reference evidence="10 11" key="1">
    <citation type="journal article" date="2023" name="Hortic Res">
        <title>Pangenome of water caltrop reveals structural variations and asymmetric subgenome divergence after allopolyploidization.</title>
        <authorList>
            <person name="Zhang X."/>
            <person name="Chen Y."/>
            <person name="Wang L."/>
            <person name="Yuan Y."/>
            <person name="Fang M."/>
            <person name="Shi L."/>
            <person name="Lu R."/>
            <person name="Comes H.P."/>
            <person name="Ma Y."/>
            <person name="Chen Y."/>
            <person name="Huang G."/>
            <person name="Zhou Y."/>
            <person name="Zheng Z."/>
            <person name="Qiu Y."/>
        </authorList>
    </citation>
    <scope>NUCLEOTIDE SEQUENCE [LARGE SCALE GENOMIC DNA]</scope>
    <source>
        <strain evidence="10">F231</strain>
    </source>
</reference>
<dbReference type="SMART" id="SM00220">
    <property type="entry name" value="S_TKc"/>
    <property type="match status" value="1"/>
</dbReference>
<evidence type="ECO:0000256" key="6">
    <source>
        <dbReference type="ARBA" id="ARBA00022840"/>
    </source>
</evidence>
<evidence type="ECO:0000313" key="11">
    <source>
        <dbReference type="Proteomes" id="UP001346149"/>
    </source>
</evidence>